<feature type="region of interest" description="Disordered" evidence="4">
    <location>
        <begin position="352"/>
        <end position="428"/>
    </location>
</feature>
<evidence type="ECO:0000313" key="6">
    <source>
        <dbReference type="EMBL" id="KAL1510703.1"/>
    </source>
</evidence>
<dbReference type="GO" id="GO:0003723">
    <property type="term" value="F:RNA binding"/>
    <property type="evidence" value="ECO:0007669"/>
    <property type="project" value="UniProtKB-UniRule"/>
</dbReference>
<keyword evidence="2 3" id="KW-0694">RNA-binding</keyword>
<dbReference type="SMART" id="SM00360">
    <property type="entry name" value="RRM"/>
    <property type="match status" value="1"/>
</dbReference>
<comment type="caution">
    <text evidence="6">The sequence shown here is derived from an EMBL/GenBank/DDBJ whole genome shotgun (WGS) entry which is preliminary data.</text>
</comment>
<evidence type="ECO:0000256" key="1">
    <source>
        <dbReference type="ARBA" id="ARBA00022737"/>
    </source>
</evidence>
<name>A0AB34IZ55_PRYPA</name>
<dbReference type="Gene3D" id="3.30.70.330">
    <property type="match status" value="2"/>
</dbReference>
<evidence type="ECO:0000259" key="5">
    <source>
        <dbReference type="PROSITE" id="PS50102"/>
    </source>
</evidence>
<dbReference type="InterPro" id="IPR012677">
    <property type="entry name" value="Nucleotide-bd_a/b_plait_sf"/>
</dbReference>
<feature type="compositionally biased region" description="Low complexity" evidence="4">
    <location>
        <begin position="60"/>
        <end position="70"/>
    </location>
</feature>
<dbReference type="EMBL" id="JBGBPQ010000015">
    <property type="protein sequence ID" value="KAL1510703.1"/>
    <property type="molecule type" value="Genomic_DNA"/>
</dbReference>
<gene>
    <name evidence="6" type="ORF">AB1Y20_006997</name>
</gene>
<proteinExistence type="predicted"/>
<dbReference type="InterPro" id="IPR000504">
    <property type="entry name" value="RRM_dom"/>
</dbReference>
<evidence type="ECO:0000313" key="7">
    <source>
        <dbReference type="Proteomes" id="UP001515480"/>
    </source>
</evidence>
<dbReference type="AlphaFoldDB" id="A0AB34IZ55"/>
<protein>
    <recommendedName>
        <fullName evidence="5">RRM domain-containing protein</fullName>
    </recommendedName>
</protein>
<keyword evidence="1" id="KW-0677">Repeat</keyword>
<feature type="compositionally biased region" description="Pro residues" evidence="4">
    <location>
        <begin position="378"/>
        <end position="394"/>
    </location>
</feature>
<evidence type="ECO:0000256" key="4">
    <source>
        <dbReference type="SAM" id="MobiDB-lite"/>
    </source>
</evidence>
<reference evidence="6 7" key="1">
    <citation type="journal article" date="2024" name="Science">
        <title>Giant polyketide synthase enzymes in the biosynthesis of giant marine polyether toxins.</title>
        <authorList>
            <person name="Fallon T.R."/>
            <person name="Shende V.V."/>
            <person name="Wierzbicki I.H."/>
            <person name="Pendleton A.L."/>
            <person name="Watervoot N.F."/>
            <person name="Auber R.P."/>
            <person name="Gonzalez D.J."/>
            <person name="Wisecaver J.H."/>
            <person name="Moore B.S."/>
        </authorList>
    </citation>
    <scope>NUCLEOTIDE SEQUENCE [LARGE SCALE GENOMIC DNA]</scope>
    <source>
        <strain evidence="6 7">12B1</strain>
    </source>
</reference>
<feature type="region of interest" description="Disordered" evidence="4">
    <location>
        <begin position="54"/>
        <end position="87"/>
    </location>
</feature>
<dbReference type="Proteomes" id="UP001515480">
    <property type="component" value="Unassembled WGS sequence"/>
</dbReference>
<accession>A0AB34IZ55</accession>
<feature type="domain" description="RRM" evidence="5">
    <location>
        <begin position="286"/>
        <end position="365"/>
    </location>
</feature>
<dbReference type="InterPro" id="IPR035979">
    <property type="entry name" value="RBD_domain_sf"/>
</dbReference>
<keyword evidence="7" id="KW-1185">Reference proteome</keyword>
<feature type="domain" description="RRM" evidence="5">
    <location>
        <begin position="1"/>
        <end position="54"/>
    </location>
</feature>
<dbReference type="SUPFAM" id="SSF54928">
    <property type="entry name" value="RNA-binding domain, RBD"/>
    <property type="match status" value="2"/>
</dbReference>
<evidence type="ECO:0000256" key="2">
    <source>
        <dbReference type="ARBA" id="ARBA00022884"/>
    </source>
</evidence>
<dbReference type="Pfam" id="PF00076">
    <property type="entry name" value="RRM_1"/>
    <property type="match status" value="2"/>
</dbReference>
<sequence>MEVFMMKEKDGRSKGCAFIRFAHKSSADMAAATLNGTMSFSGAVRALVVKYADPSEPRSLRSSSGGSSPRVAPEQGPHGMHAFPTGAYPAMPPMADQSWMHAPAQQNGMLHGSSTGAMPAQMMGGMGGVRMTVMPNMGGPHVGMAPVLVGHYGATHMEGMGSMMHPSVATFALAPTSPQMQQMQPMGQWAIPEMMEQLPYTMEQPVHHAHGQQMMQQHHPHQFRGHEGREVHHSVEYAHQFHYAAHDQSRGMMANGGSSPSMVMLERDMGFASISGEVPTSSVYCERLYVSSLPKSFSEHELQRMFSPFGQLTEFQIHRRSDGSSKGSACVAFSSAAEGAAACSQLNNFVPQNGSKPIVIKPSTGRRRECRSNSGSEPPAPPPPPPPPPPPVEPSPGNVETPNEASPAAAGDAEGDSDSAPVVDSPTS</sequence>
<dbReference type="PROSITE" id="PS50102">
    <property type="entry name" value="RRM"/>
    <property type="match status" value="2"/>
</dbReference>
<evidence type="ECO:0000256" key="3">
    <source>
        <dbReference type="PROSITE-ProRule" id="PRU00176"/>
    </source>
</evidence>
<dbReference type="PANTHER" id="PTHR24012">
    <property type="entry name" value="RNA BINDING PROTEIN"/>
    <property type="match status" value="1"/>
</dbReference>
<organism evidence="6 7">
    <name type="scientific">Prymnesium parvum</name>
    <name type="common">Toxic golden alga</name>
    <dbReference type="NCBI Taxonomy" id="97485"/>
    <lineage>
        <taxon>Eukaryota</taxon>
        <taxon>Haptista</taxon>
        <taxon>Haptophyta</taxon>
        <taxon>Prymnesiophyceae</taxon>
        <taxon>Prymnesiales</taxon>
        <taxon>Prymnesiaceae</taxon>
        <taxon>Prymnesium</taxon>
    </lineage>
</organism>